<dbReference type="EMBL" id="SDMP01000002">
    <property type="protein sequence ID" value="RYR72734.1"/>
    <property type="molecule type" value="Genomic_DNA"/>
</dbReference>
<dbReference type="Gene3D" id="3.40.50.200">
    <property type="entry name" value="Peptidase S8/S53 domain"/>
    <property type="match status" value="1"/>
</dbReference>
<dbReference type="AlphaFoldDB" id="A0A445EB18"/>
<reference evidence="1 2" key="1">
    <citation type="submission" date="2019-01" db="EMBL/GenBank/DDBJ databases">
        <title>Sequencing of cultivated peanut Arachis hypogaea provides insights into genome evolution and oil improvement.</title>
        <authorList>
            <person name="Chen X."/>
        </authorList>
    </citation>
    <scope>NUCLEOTIDE SEQUENCE [LARGE SCALE GENOMIC DNA]</scope>
    <source>
        <strain evidence="2">cv. Fuhuasheng</strain>
        <tissue evidence="1">Leaves</tissue>
    </source>
</reference>
<protein>
    <submittedName>
        <fullName evidence="1">Uncharacterized protein</fullName>
    </submittedName>
</protein>
<accession>A0A445EB18</accession>
<keyword evidence="2" id="KW-1185">Reference proteome</keyword>
<dbReference type="InterPro" id="IPR036852">
    <property type="entry name" value="Peptidase_S8/S53_dom_sf"/>
</dbReference>
<proteinExistence type="predicted"/>
<name>A0A445EB18_ARAHY</name>
<evidence type="ECO:0000313" key="1">
    <source>
        <dbReference type="EMBL" id="RYR72734.1"/>
    </source>
</evidence>
<comment type="caution">
    <text evidence="1">The sequence shown here is derived from an EMBL/GenBank/DDBJ whole genome shotgun (WGS) entry which is preliminary data.</text>
</comment>
<sequence>MKTVWESGRESYVGFFEKVFLGLSASNRSLFEFAARGRVIAIVIKLDSTRPVRPETQSPSHLVGLSYSPNRLSNEPEPDPISPFSSLATLSLKLVAASSSRRRLKLVISPVMLSSGIFNSTQDYASSFDGDGHGTHTAAGNHEIPVIVTGHHLGNASGMAPCSQ</sequence>
<dbReference type="GO" id="GO:0006508">
    <property type="term" value="P:proteolysis"/>
    <property type="evidence" value="ECO:0007669"/>
    <property type="project" value="InterPro"/>
</dbReference>
<dbReference type="STRING" id="3818.A0A445EB18"/>
<organism evidence="1 2">
    <name type="scientific">Arachis hypogaea</name>
    <name type="common">Peanut</name>
    <dbReference type="NCBI Taxonomy" id="3818"/>
    <lineage>
        <taxon>Eukaryota</taxon>
        <taxon>Viridiplantae</taxon>
        <taxon>Streptophyta</taxon>
        <taxon>Embryophyta</taxon>
        <taxon>Tracheophyta</taxon>
        <taxon>Spermatophyta</taxon>
        <taxon>Magnoliopsida</taxon>
        <taxon>eudicotyledons</taxon>
        <taxon>Gunneridae</taxon>
        <taxon>Pentapetalae</taxon>
        <taxon>rosids</taxon>
        <taxon>fabids</taxon>
        <taxon>Fabales</taxon>
        <taxon>Fabaceae</taxon>
        <taxon>Papilionoideae</taxon>
        <taxon>50 kb inversion clade</taxon>
        <taxon>dalbergioids sensu lato</taxon>
        <taxon>Dalbergieae</taxon>
        <taxon>Pterocarpus clade</taxon>
        <taxon>Arachis</taxon>
    </lineage>
</organism>
<dbReference type="GO" id="GO:0004252">
    <property type="term" value="F:serine-type endopeptidase activity"/>
    <property type="evidence" value="ECO:0007669"/>
    <property type="project" value="InterPro"/>
</dbReference>
<gene>
    <name evidence="1" type="ORF">Ahy_A02g006947</name>
</gene>
<evidence type="ECO:0000313" key="2">
    <source>
        <dbReference type="Proteomes" id="UP000289738"/>
    </source>
</evidence>
<dbReference type="Proteomes" id="UP000289738">
    <property type="component" value="Chromosome A02"/>
</dbReference>